<dbReference type="EMBL" id="MDED01000146">
    <property type="protein sequence ID" value="PPU68537.1"/>
    <property type="molecule type" value="Genomic_DNA"/>
</dbReference>
<name>A0A2S7D410_9XANT</name>
<accession>A0A2S7D410</accession>
<feature type="non-terminal residue" evidence="1">
    <location>
        <position position="1"/>
    </location>
</feature>
<protein>
    <submittedName>
        <fullName evidence="1">Uncharacterized protein</fullName>
    </submittedName>
</protein>
<dbReference type="AlphaFoldDB" id="A0A2S7D410"/>
<dbReference type="PANTHER" id="PTHR30121:SF12">
    <property type="entry name" value="TYPE IV SECRETION SYSTEM PROTEIN CAGE"/>
    <property type="match status" value="1"/>
</dbReference>
<evidence type="ECO:0000313" key="1">
    <source>
        <dbReference type="EMBL" id="PPU68537.1"/>
    </source>
</evidence>
<dbReference type="Proteomes" id="UP000239561">
    <property type="component" value="Unassembled WGS sequence"/>
</dbReference>
<dbReference type="InterPro" id="IPR051162">
    <property type="entry name" value="T4SS_component"/>
</dbReference>
<proteinExistence type="predicted"/>
<feature type="non-terminal residue" evidence="1">
    <location>
        <position position="130"/>
    </location>
</feature>
<gene>
    <name evidence="1" type="ORF">XcuCFBP2542_19090</name>
</gene>
<reference evidence="1 2" key="1">
    <citation type="submission" date="2016-08" db="EMBL/GenBank/DDBJ databases">
        <authorList>
            <person name="Seilhamer J.J."/>
        </authorList>
    </citation>
    <scope>NUCLEOTIDE SEQUENCE [LARGE SCALE GENOMIC DNA]</scope>
    <source>
        <strain evidence="1 2">CFBP2542</strain>
    </source>
</reference>
<comment type="caution">
    <text evidence="1">The sequence shown here is derived from an EMBL/GenBank/DDBJ whole genome shotgun (WGS) entry which is preliminary data.</text>
</comment>
<organism evidence="1 2">
    <name type="scientific">Xanthomonas cucurbitae</name>
    <dbReference type="NCBI Taxonomy" id="56453"/>
    <lineage>
        <taxon>Bacteria</taxon>
        <taxon>Pseudomonadati</taxon>
        <taxon>Pseudomonadota</taxon>
        <taxon>Gammaproteobacteria</taxon>
        <taxon>Lysobacterales</taxon>
        <taxon>Lysobacteraceae</taxon>
        <taxon>Xanthomonas</taxon>
    </lineage>
</organism>
<dbReference type="PANTHER" id="PTHR30121">
    <property type="entry name" value="UNCHARACTERIZED PROTEIN YJGR-RELATED"/>
    <property type="match status" value="1"/>
</dbReference>
<evidence type="ECO:0000313" key="2">
    <source>
        <dbReference type="Proteomes" id="UP000239561"/>
    </source>
</evidence>
<sequence length="130" mass="14814">GFNPFQCERNEANTQFLAELVKVLGGKAEYSAREEEDIYRAVEGMLDTPMHLRSMSNFRKSLPNMGDDGLYARLRRWTAGNSLGWVFDNPVDTIDLTRASIIGFDYTDVIDNAEVRVPVINYLLHRLEAL</sequence>